<dbReference type="PANTHER" id="PTHR46481:SF10">
    <property type="entry name" value="ZINC FINGER BED DOMAIN-CONTAINING PROTEIN 39"/>
    <property type="match status" value="1"/>
</dbReference>
<keyword evidence="7" id="KW-1185">Reference proteome</keyword>
<evidence type="ECO:0000256" key="1">
    <source>
        <dbReference type="ARBA" id="ARBA00004123"/>
    </source>
</evidence>
<evidence type="ECO:0000256" key="3">
    <source>
        <dbReference type="ARBA" id="ARBA00022771"/>
    </source>
</evidence>
<dbReference type="InterPro" id="IPR052035">
    <property type="entry name" value="ZnF_BED_domain_contain"/>
</dbReference>
<keyword evidence="3" id="KW-0863">Zinc-finger</keyword>
<evidence type="ECO:0000256" key="4">
    <source>
        <dbReference type="ARBA" id="ARBA00022833"/>
    </source>
</evidence>
<proteinExistence type="predicted"/>
<evidence type="ECO:0000313" key="6">
    <source>
        <dbReference type="EMBL" id="KAJ8375506.1"/>
    </source>
</evidence>
<reference evidence="6" key="1">
    <citation type="journal article" date="2023" name="Science">
        <title>Genome structures resolve the early diversification of teleost fishes.</title>
        <authorList>
            <person name="Parey E."/>
            <person name="Louis A."/>
            <person name="Montfort J."/>
            <person name="Bouchez O."/>
            <person name="Roques C."/>
            <person name="Iampietro C."/>
            <person name="Lluch J."/>
            <person name="Castinel A."/>
            <person name="Donnadieu C."/>
            <person name="Desvignes T."/>
            <person name="Floi Bucao C."/>
            <person name="Jouanno E."/>
            <person name="Wen M."/>
            <person name="Mejri S."/>
            <person name="Dirks R."/>
            <person name="Jansen H."/>
            <person name="Henkel C."/>
            <person name="Chen W.J."/>
            <person name="Zahm M."/>
            <person name="Cabau C."/>
            <person name="Klopp C."/>
            <person name="Thompson A.W."/>
            <person name="Robinson-Rechavi M."/>
            <person name="Braasch I."/>
            <person name="Lecointre G."/>
            <person name="Bobe J."/>
            <person name="Postlethwait J.H."/>
            <person name="Berthelot C."/>
            <person name="Roest Crollius H."/>
            <person name="Guiguen Y."/>
        </authorList>
    </citation>
    <scope>NUCLEOTIDE SEQUENCE</scope>
    <source>
        <strain evidence="6">WJC10195</strain>
    </source>
</reference>
<evidence type="ECO:0000256" key="2">
    <source>
        <dbReference type="ARBA" id="ARBA00022723"/>
    </source>
</evidence>
<accession>A0A9Q1G5C7</accession>
<dbReference type="GO" id="GO:0005634">
    <property type="term" value="C:nucleus"/>
    <property type="evidence" value="ECO:0007669"/>
    <property type="project" value="UniProtKB-SubCell"/>
</dbReference>
<keyword evidence="4" id="KW-0862">Zinc</keyword>
<dbReference type="SUPFAM" id="SSF53098">
    <property type="entry name" value="Ribonuclease H-like"/>
    <property type="match status" value="1"/>
</dbReference>
<evidence type="ECO:0000313" key="7">
    <source>
        <dbReference type="Proteomes" id="UP001152622"/>
    </source>
</evidence>
<dbReference type="AlphaFoldDB" id="A0A9Q1G5C7"/>
<dbReference type="Proteomes" id="UP001152622">
    <property type="component" value="Chromosome 2"/>
</dbReference>
<gene>
    <name evidence="6" type="ORF">SKAU_G00060860</name>
</gene>
<comment type="caution">
    <text evidence="6">The sequence shown here is derived from an EMBL/GenBank/DDBJ whole genome shotgun (WGS) entry which is preliminary data.</text>
</comment>
<comment type="subcellular location">
    <subcellularLocation>
        <location evidence="1">Nucleus</location>
    </subcellularLocation>
</comment>
<keyword evidence="5" id="KW-0539">Nucleus</keyword>
<dbReference type="PANTHER" id="PTHR46481">
    <property type="entry name" value="ZINC FINGER BED DOMAIN-CONTAINING PROTEIN 4"/>
    <property type="match status" value="1"/>
</dbReference>
<dbReference type="InterPro" id="IPR012337">
    <property type="entry name" value="RNaseH-like_sf"/>
</dbReference>
<sequence>MDGLPSPLMLFVTVTAHLMTEEWEIENFVLKTGELRESHTAENVSNCIMDGLAEFGVKWESVVAVTTDNASNYANAVKRHMKTTNIPCFAHTINLAVHKGLGVRSIESSVNKLKRAAAYFNKSTTNSYLLEEKQKALGVNKDKLINDCVTRWNSTHDMICRAVDQQAPLAAVIFDKKLTNLELSTSEWSQLEKEKQREIHAEVLAEMTAIAEKSGGVECTELPVPNQAPNKSALSAMGDLFSQVYQQPSLTICMESLSRMEKSQPTQILSCGGKRQAV</sequence>
<protein>
    <submittedName>
        <fullName evidence="6">Uncharacterized protein</fullName>
    </submittedName>
</protein>
<dbReference type="EMBL" id="JAINUF010000002">
    <property type="protein sequence ID" value="KAJ8375506.1"/>
    <property type="molecule type" value="Genomic_DNA"/>
</dbReference>
<evidence type="ECO:0000256" key="5">
    <source>
        <dbReference type="ARBA" id="ARBA00023242"/>
    </source>
</evidence>
<keyword evidence="2" id="KW-0479">Metal-binding</keyword>
<name>A0A9Q1G5C7_SYNKA</name>
<organism evidence="6 7">
    <name type="scientific">Synaphobranchus kaupii</name>
    <name type="common">Kaup's arrowtooth eel</name>
    <dbReference type="NCBI Taxonomy" id="118154"/>
    <lineage>
        <taxon>Eukaryota</taxon>
        <taxon>Metazoa</taxon>
        <taxon>Chordata</taxon>
        <taxon>Craniata</taxon>
        <taxon>Vertebrata</taxon>
        <taxon>Euteleostomi</taxon>
        <taxon>Actinopterygii</taxon>
        <taxon>Neopterygii</taxon>
        <taxon>Teleostei</taxon>
        <taxon>Anguilliformes</taxon>
        <taxon>Synaphobranchidae</taxon>
        <taxon>Synaphobranchus</taxon>
    </lineage>
</organism>
<dbReference type="GO" id="GO:0008270">
    <property type="term" value="F:zinc ion binding"/>
    <property type="evidence" value="ECO:0007669"/>
    <property type="project" value="UniProtKB-KW"/>
</dbReference>
<dbReference type="OrthoDB" id="109171at2759"/>